<evidence type="ECO:0000256" key="1">
    <source>
        <dbReference type="SAM" id="MobiDB-lite"/>
    </source>
</evidence>
<evidence type="ECO:0000313" key="3">
    <source>
        <dbReference type="Proteomes" id="UP000244874"/>
    </source>
</evidence>
<dbReference type="EMBL" id="QANO01000186">
    <property type="protein sequence ID" value="PTU49337.1"/>
    <property type="molecule type" value="Genomic_DNA"/>
</dbReference>
<sequence>MSVAFGWHRLRRCSRVNPLPQGMRLLQTLRSPVCGSGFSREEAGTGNLNQPAATMPGSAPAWR</sequence>
<organism evidence="2 3">
    <name type="scientific">Pseudomonas plecoglossicida</name>
    <dbReference type="NCBI Taxonomy" id="70775"/>
    <lineage>
        <taxon>Bacteria</taxon>
        <taxon>Pseudomonadati</taxon>
        <taxon>Pseudomonadota</taxon>
        <taxon>Gammaproteobacteria</taxon>
        <taxon>Pseudomonadales</taxon>
        <taxon>Pseudomonadaceae</taxon>
        <taxon>Pseudomonas</taxon>
    </lineage>
</organism>
<accession>A0A2R7UAX4</accession>
<reference evidence="2 3" key="1">
    <citation type="submission" date="2018-04" db="EMBL/GenBank/DDBJ databases">
        <authorList>
            <person name="Go L.Y."/>
            <person name="Mitchell J.A."/>
        </authorList>
    </citation>
    <scope>NUCLEOTIDE SEQUENCE [LARGE SCALE GENOMIC DNA]</scope>
    <source>
        <strain evidence="2 3">KCJK7865</strain>
    </source>
</reference>
<feature type="region of interest" description="Disordered" evidence="1">
    <location>
        <begin position="37"/>
        <end position="63"/>
    </location>
</feature>
<comment type="caution">
    <text evidence="2">The sequence shown here is derived from an EMBL/GenBank/DDBJ whole genome shotgun (WGS) entry which is preliminary data.</text>
</comment>
<name>A0A2R7UAX4_PSEDL</name>
<proteinExistence type="predicted"/>
<dbReference type="Proteomes" id="UP000244874">
    <property type="component" value="Unassembled WGS sequence"/>
</dbReference>
<evidence type="ECO:0000313" key="2">
    <source>
        <dbReference type="EMBL" id="PTU49337.1"/>
    </source>
</evidence>
<dbReference type="AlphaFoldDB" id="A0A2R7UAX4"/>
<gene>
    <name evidence="2" type="ORF">DBB42_25925</name>
</gene>
<protein>
    <submittedName>
        <fullName evidence="2">Uncharacterized protein</fullName>
    </submittedName>
</protein>